<dbReference type="SUPFAM" id="SSF48264">
    <property type="entry name" value="Cytochrome P450"/>
    <property type="match status" value="1"/>
</dbReference>
<keyword evidence="2" id="KW-0503">Monooxygenase</keyword>
<keyword evidence="3" id="KW-1185">Reference proteome</keyword>
<reference evidence="3" key="1">
    <citation type="submission" date="2014-07" db="EMBL/GenBank/DDBJ databases">
        <authorList>
            <person name="Martin A.A"/>
            <person name="De Silva N."/>
        </authorList>
    </citation>
    <scope>NUCLEOTIDE SEQUENCE</scope>
</reference>
<evidence type="ECO:0000256" key="1">
    <source>
        <dbReference type="ARBA" id="ARBA00010617"/>
    </source>
</evidence>
<dbReference type="Pfam" id="PF00067">
    <property type="entry name" value="p450"/>
    <property type="match status" value="1"/>
</dbReference>
<proteinExistence type="inferred from homology"/>
<dbReference type="Proteomes" id="UP000035680">
    <property type="component" value="Unassembled WGS sequence"/>
</dbReference>
<dbReference type="InterPro" id="IPR001128">
    <property type="entry name" value="Cyt_P450"/>
</dbReference>
<sequence>MPIPVLGNILTFNFEKMHLWIHDQKKIYGNVYTIWTPVPQVVFADYDVINEVLITQGDLFNGRNVDGYPDKAFQ</sequence>
<keyword evidence="2" id="KW-0560">Oxidoreductase</keyword>
<evidence type="ECO:0000256" key="2">
    <source>
        <dbReference type="ARBA" id="ARBA00023033"/>
    </source>
</evidence>
<name>A0A0K0EZ46_STRVS</name>
<dbReference type="AlphaFoldDB" id="A0A0K0EZ46"/>
<dbReference type="GO" id="GO:0005506">
    <property type="term" value="F:iron ion binding"/>
    <property type="evidence" value="ECO:0007669"/>
    <property type="project" value="InterPro"/>
</dbReference>
<dbReference type="GO" id="GO:0020037">
    <property type="term" value="F:heme binding"/>
    <property type="evidence" value="ECO:0007669"/>
    <property type="project" value="InterPro"/>
</dbReference>
<protein>
    <submittedName>
        <fullName evidence="4">Beta-1,3-glucan-binding protein</fullName>
    </submittedName>
</protein>
<dbReference type="WBParaSite" id="SVE_0180500.1">
    <property type="protein sequence ID" value="SVE_0180500.1"/>
    <property type="gene ID" value="SVE_0180500"/>
</dbReference>
<dbReference type="InterPro" id="IPR036396">
    <property type="entry name" value="Cyt_P450_sf"/>
</dbReference>
<dbReference type="Gene3D" id="1.10.630.10">
    <property type="entry name" value="Cytochrome P450"/>
    <property type="match status" value="1"/>
</dbReference>
<evidence type="ECO:0000313" key="4">
    <source>
        <dbReference type="WBParaSite" id="SVE_0180500.1"/>
    </source>
</evidence>
<dbReference type="PANTHER" id="PTHR24284:SF1">
    <property type="entry name" value="CYTOCHROME P450 FAMILY"/>
    <property type="match status" value="1"/>
</dbReference>
<accession>A0A0K0EZ46</accession>
<comment type="similarity">
    <text evidence="1">Belongs to the cytochrome P450 family.</text>
</comment>
<dbReference type="GO" id="GO:0004497">
    <property type="term" value="F:monooxygenase activity"/>
    <property type="evidence" value="ECO:0007669"/>
    <property type="project" value="UniProtKB-KW"/>
</dbReference>
<dbReference type="GO" id="GO:0016705">
    <property type="term" value="F:oxidoreductase activity, acting on paired donors, with incorporation or reduction of molecular oxygen"/>
    <property type="evidence" value="ECO:0007669"/>
    <property type="project" value="InterPro"/>
</dbReference>
<reference evidence="4" key="2">
    <citation type="submission" date="2015-08" db="UniProtKB">
        <authorList>
            <consortium name="WormBaseParasite"/>
        </authorList>
    </citation>
    <scope>IDENTIFICATION</scope>
</reference>
<dbReference type="STRING" id="75913.A0A0K0EZ46"/>
<dbReference type="PANTHER" id="PTHR24284">
    <property type="entry name" value="CYTOCHROME P450 FAMILY"/>
    <property type="match status" value="1"/>
</dbReference>
<evidence type="ECO:0000313" key="3">
    <source>
        <dbReference type="Proteomes" id="UP000035680"/>
    </source>
</evidence>
<organism evidence="3 4">
    <name type="scientific">Strongyloides venezuelensis</name>
    <name type="common">Threadworm</name>
    <dbReference type="NCBI Taxonomy" id="75913"/>
    <lineage>
        <taxon>Eukaryota</taxon>
        <taxon>Metazoa</taxon>
        <taxon>Ecdysozoa</taxon>
        <taxon>Nematoda</taxon>
        <taxon>Chromadorea</taxon>
        <taxon>Rhabditida</taxon>
        <taxon>Tylenchina</taxon>
        <taxon>Panagrolaimomorpha</taxon>
        <taxon>Strongyloidoidea</taxon>
        <taxon>Strongyloididae</taxon>
        <taxon>Strongyloides</taxon>
    </lineage>
</organism>